<feature type="transmembrane region" description="Helical" evidence="5">
    <location>
        <begin position="43"/>
        <end position="66"/>
    </location>
</feature>
<evidence type="ECO:0000256" key="1">
    <source>
        <dbReference type="ARBA" id="ARBA00004651"/>
    </source>
</evidence>
<dbReference type="AlphaFoldDB" id="A0A7W7CFD7"/>
<dbReference type="InterPro" id="IPR036259">
    <property type="entry name" value="MFS_trans_sf"/>
</dbReference>
<evidence type="ECO:0000313" key="8">
    <source>
        <dbReference type="Proteomes" id="UP000533598"/>
    </source>
</evidence>
<feature type="transmembrane region" description="Helical" evidence="5">
    <location>
        <begin position="299"/>
        <end position="317"/>
    </location>
</feature>
<evidence type="ECO:0000256" key="4">
    <source>
        <dbReference type="ARBA" id="ARBA00023136"/>
    </source>
</evidence>
<protein>
    <submittedName>
        <fullName evidence="7">ACS family hexuronate transporter-like MFS transporter</fullName>
    </submittedName>
</protein>
<dbReference type="InterPro" id="IPR020846">
    <property type="entry name" value="MFS_dom"/>
</dbReference>
<dbReference type="Gene3D" id="1.20.1250.20">
    <property type="entry name" value="MFS general substrate transporter like domains"/>
    <property type="match status" value="2"/>
</dbReference>
<feature type="transmembrane region" description="Helical" evidence="5">
    <location>
        <begin position="386"/>
        <end position="408"/>
    </location>
</feature>
<evidence type="ECO:0000256" key="3">
    <source>
        <dbReference type="ARBA" id="ARBA00022989"/>
    </source>
</evidence>
<feature type="domain" description="Major facilitator superfamily (MFS) profile" evidence="6">
    <location>
        <begin position="8"/>
        <end position="412"/>
    </location>
</feature>
<dbReference type="RefSeq" id="WP_185005637.1">
    <property type="nucleotide sequence ID" value="NZ_BAAAUI010000017.1"/>
</dbReference>
<feature type="transmembrane region" description="Helical" evidence="5">
    <location>
        <begin position="73"/>
        <end position="93"/>
    </location>
</feature>
<dbReference type="PROSITE" id="PS50850">
    <property type="entry name" value="MFS"/>
    <property type="match status" value="1"/>
</dbReference>
<organism evidence="7 8">
    <name type="scientific">Crossiella cryophila</name>
    <dbReference type="NCBI Taxonomy" id="43355"/>
    <lineage>
        <taxon>Bacteria</taxon>
        <taxon>Bacillati</taxon>
        <taxon>Actinomycetota</taxon>
        <taxon>Actinomycetes</taxon>
        <taxon>Pseudonocardiales</taxon>
        <taxon>Pseudonocardiaceae</taxon>
        <taxon>Crossiella</taxon>
    </lineage>
</organism>
<evidence type="ECO:0000259" key="6">
    <source>
        <dbReference type="PROSITE" id="PS50850"/>
    </source>
</evidence>
<dbReference type="EMBL" id="JACHMH010000001">
    <property type="protein sequence ID" value="MBB4679952.1"/>
    <property type="molecule type" value="Genomic_DNA"/>
</dbReference>
<proteinExistence type="predicted"/>
<dbReference type="PANTHER" id="PTHR11662:SF399">
    <property type="entry name" value="FI19708P1-RELATED"/>
    <property type="match status" value="1"/>
</dbReference>
<accession>A0A7W7CFD7</accession>
<keyword evidence="8" id="KW-1185">Reference proteome</keyword>
<dbReference type="Pfam" id="PF07690">
    <property type="entry name" value="MFS_1"/>
    <property type="match status" value="1"/>
</dbReference>
<sequence>MTRIRYRVWAANFTAAIINFGDRVALSVAAPFILAEYHFSPVVWGIILSSFFWTYTPFALIGGFLVDRFGVRRAYLACMLGWSLTIPLTAAAWDVTTFIFARLLFGIGEAPQGPISAKLTANWFPARQASTMLNTAQAGTTIGPILATPLIVWISSTLGWRPAFVLLGLIGVLWCGIWWLVGRDRPEDHPGVDAAELAYIRADHAPPTVDSAATGFRSLARDRRVVALAIAFFAYSWVLFMFLTWYPTYLVEARGVAKADLGAIATYPWITATVGLVAGGVVADRLIRRFGSFVTPRKWMIVGCLTAVAVCFAPSPFVDSPDLALLLVCVATFFLLASYQYLAVIVAIVPPHYTGRMAGLVQMCSAAAGILAPIATGWIVEITGSFTAAFVLGGAIALLGAALTLVLVRDTTVATKGDHHVRRAHRDLPA</sequence>
<keyword evidence="2 5" id="KW-0812">Transmembrane</keyword>
<keyword evidence="4 5" id="KW-0472">Membrane</keyword>
<feature type="transmembrane region" description="Helical" evidence="5">
    <location>
        <begin position="163"/>
        <end position="181"/>
    </location>
</feature>
<reference evidence="7 8" key="1">
    <citation type="submission" date="2020-08" db="EMBL/GenBank/DDBJ databases">
        <title>Sequencing the genomes of 1000 actinobacteria strains.</title>
        <authorList>
            <person name="Klenk H.-P."/>
        </authorList>
    </citation>
    <scope>NUCLEOTIDE SEQUENCE [LARGE SCALE GENOMIC DNA]</scope>
    <source>
        <strain evidence="7 8">DSM 44230</strain>
    </source>
</reference>
<comment type="subcellular location">
    <subcellularLocation>
        <location evidence="1">Cell membrane</location>
        <topology evidence="1">Multi-pass membrane protein</topology>
    </subcellularLocation>
</comment>
<feature type="transmembrane region" description="Helical" evidence="5">
    <location>
        <begin position="225"/>
        <end position="246"/>
    </location>
</feature>
<dbReference type="PANTHER" id="PTHR11662">
    <property type="entry name" value="SOLUTE CARRIER FAMILY 17"/>
    <property type="match status" value="1"/>
</dbReference>
<evidence type="ECO:0000256" key="5">
    <source>
        <dbReference type="SAM" id="Phobius"/>
    </source>
</evidence>
<evidence type="ECO:0000256" key="2">
    <source>
        <dbReference type="ARBA" id="ARBA00022692"/>
    </source>
</evidence>
<name>A0A7W7CFD7_9PSEU</name>
<comment type="caution">
    <text evidence="7">The sequence shown here is derived from an EMBL/GenBank/DDBJ whole genome shotgun (WGS) entry which is preliminary data.</text>
</comment>
<dbReference type="Proteomes" id="UP000533598">
    <property type="component" value="Unassembled WGS sequence"/>
</dbReference>
<dbReference type="GO" id="GO:0022857">
    <property type="term" value="F:transmembrane transporter activity"/>
    <property type="evidence" value="ECO:0007669"/>
    <property type="project" value="InterPro"/>
</dbReference>
<feature type="transmembrane region" description="Helical" evidence="5">
    <location>
        <begin position="266"/>
        <end position="287"/>
    </location>
</feature>
<keyword evidence="3 5" id="KW-1133">Transmembrane helix</keyword>
<dbReference type="InterPro" id="IPR011701">
    <property type="entry name" value="MFS"/>
</dbReference>
<evidence type="ECO:0000313" key="7">
    <source>
        <dbReference type="EMBL" id="MBB4679952.1"/>
    </source>
</evidence>
<dbReference type="InterPro" id="IPR050382">
    <property type="entry name" value="MFS_Na/Anion_cotransporter"/>
</dbReference>
<dbReference type="SUPFAM" id="SSF103473">
    <property type="entry name" value="MFS general substrate transporter"/>
    <property type="match status" value="1"/>
</dbReference>
<gene>
    <name evidence="7" type="ORF">HNR67_006070</name>
</gene>
<dbReference type="GO" id="GO:0005886">
    <property type="term" value="C:plasma membrane"/>
    <property type="evidence" value="ECO:0007669"/>
    <property type="project" value="UniProtKB-SubCell"/>
</dbReference>
<dbReference type="CDD" id="cd17319">
    <property type="entry name" value="MFS_ExuT_GudP_like"/>
    <property type="match status" value="1"/>
</dbReference>
<feature type="transmembrane region" description="Helical" evidence="5">
    <location>
        <begin position="360"/>
        <end position="380"/>
    </location>
</feature>
<feature type="transmembrane region" description="Helical" evidence="5">
    <location>
        <begin position="323"/>
        <end position="348"/>
    </location>
</feature>